<dbReference type="PANTHER" id="PTHR12916:SF4">
    <property type="entry name" value="UNINFLATABLE, ISOFORM C"/>
    <property type="match status" value="1"/>
</dbReference>
<reference evidence="11" key="2">
    <citation type="submission" date="2021-01" db="UniProtKB">
        <authorList>
            <consortium name="EnsemblMetazoa"/>
        </authorList>
    </citation>
    <scope>IDENTIFICATION</scope>
</reference>
<feature type="disulfide bond" evidence="6">
    <location>
        <begin position="555"/>
        <end position="564"/>
    </location>
</feature>
<dbReference type="CDD" id="cd00054">
    <property type="entry name" value="EGF_CA"/>
    <property type="match status" value="5"/>
</dbReference>
<dbReference type="PROSITE" id="PS50026">
    <property type="entry name" value="EGF_3"/>
    <property type="match status" value="13"/>
</dbReference>
<feature type="transmembrane region" description="Helical" evidence="8">
    <location>
        <begin position="618"/>
        <end position="642"/>
    </location>
</feature>
<dbReference type="GO" id="GO:0007157">
    <property type="term" value="P:heterophilic cell-cell adhesion via plasma membrane cell adhesion molecules"/>
    <property type="evidence" value="ECO:0000318"/>
    <property type="project" value="GO_Central"/>
</dbReference>
<evidence type="ECO:0000256" key="4">
    <source>
        <dbReference type="ARBA" id="ARBA00023157"/>
    </source>
</evidence>
<evidence type="ECO:0000256" key="7">
    <source>
        <dbReference type="SAM" id="MobiDB-lite"/>
    </source>
</evidence>
<feature type="disulfide bond" evidence="6">
    <location>
        <begin position="193"/>
        <end position="202"/>
    </location>
</feature>
<keyword evidence="8" id="KW-0812">Transmembrane</keyword>
<dbReference type="InterPro" id="IPR009030">
    <property type="entry name" value="Growth_fac_rcpt_cys_sf"/>
</dbReference>
<evidence type="ECO:0000256" key="1">
    <source>
        <dbReference type="ARBA" id="ARBA00022536"/>
    </source>
</evidence>
<feature type="disulfide bond" evidence="6">
    <location>
        <begin position="435"/>
        <end position="444"/>
    </location>
</feature>
<feature type="disulfide bond" evidence="6">
    <location>
        <begin position="476"/>
        <end position="485"/>
    </location>
</feature>
<feature type="disulfide bond" evidence="6">
    <location>
        <begin position="595"/>
        <end position="604"/>
    </location>
</feature>
<feature type="region of interest" description="Disordered" evidence="7">
    <location>
        <begin position="648"/>
        <end position="707"/>
    </location>
</feature>
<comment type="caution">
    <text evidence="6">Lacks conserved residue(s) required for the propagation of feature annotation.</text>
</comment>
<dbReference type="InterPro" id="IPR018097">
    <property type="entry name" value="EGF_Ca-bd_CS"/>
</dbReference>
<evidence type="ECO:0000256" key="6">
    <source>
        <dbReference type="PROSITE-ProRule" id="PRU00076"/>
    </source>
</evidence>
<dbReference type="InterPro" id="IPR049883">
    <property type="entry name" value="NOTCH1_EGF-like"/>
</dbReference>
<feature type="signal peptide" evidence="9">
    <location>
        <begin position="1"/>
        <end position="30"/>
    </location>
</feature>
<dbReference type="GeneID" id="763846"/>
<evidence type="ECO:0000313" key="12">
    <source>
        <dbReference type="Proteomes" id="UP000007110"/>
    </source>
</evidence>
<dbReference type="SUPFAM" id="SSF57196">
    <property type="entry name" value="EGF/Laminin"/>
    <property type="match status" value="10"/>
</dbReference>
<feature type="domain" description="EGF-like" evidence="10">
    <location>
        <begin position="369"/>
        <end position="406"/>
    </location>
</feature>
<dbReference type="GO" id="GO:0032991">
    <property type="term" value="C:protein-containing complex"/>
    <property type="evidence" value="ECO:0000318"/>
    <property type="project" value="GO_Central"/>
</dbReference>
<dbReference type="Gene3D" id="2.10.25.10">
    <property type="entry name" value="Laminin"/>
    <property type="match status" value="13"/>
</dbReference>
<dbReference type="InParanoid" id="A0A7M7P984"/>
<feature type="compositionally biased region" description="Basic and acidic residues" evidence="7">
    <location>
        <begin position="765"/>
        <end position="780"/>
    </location>
</feature>
<feature type="domain" description="EGF-like" evidence="10">
    <location>
        <begin position="488"/>
        <end position="524"/>
    </location>
</feature>
<dbReference type="Pfam" id="PF07645">
    <property type="entry name" value="EGF_CA"/>
    <property type="match status" value="2"/>
</dbReference>
<dbReference type="OrthoDB" id="382013at2759"/>
<feature type="domain" description="EGF-like" evidence="10">
    <location>
        <begin position="327"/>
        <end position="363"/>
    </location>
</feature>
<dbReference type="InterPro" id="IPR000742">
    <property type="entry name" value="EGF"/>
</dbReference>
<feature type="disulfide bond" evidence="6">
    <location>
        <begin position="396"/>
        <end position="405"/>
    </location>
</feature>
<evidence type="ECO:0000256" key="9">
    <source>
        <dbReference type="SAM" id="SignalP"/>
    </source>
</evidence>
<dbReference type="Pfam" id="PF25024">
    <property type="entry name" value="EGF_TEN"/>
    <property type="match status" value="1"/>
</dbReference>
<dbReference type="Pfam" id="PF00008">
    <property type="entry name" value="EGF"/>
    <property type="match status" value="4"/>
</dbReference>
<dbReference type="GO" id="GO:0045197">
    <property type="term" value="P:establishment or maintenance of epithelial cell apical/basal polarity"/>
    <property type="evidence" value="ECO:0000318"/>
    <property type="project" value="GO_Central"/>
</dbReference>
<evidence type="ECO:0000256" key="3">
    <source>
        <dbReference type="ARBA" id="ARBA00022737"/>
    </source>
</evidence>
<feature type="domain" description="EGF-like" evidence="10">
    <location>
        <begin position="526"/>
        <end position="565"/>
    </location>
</feature>
<keyword evidence="4 6" id="KW-1015">Disulfide bond</keyword>
<keyword evidence="8" id="KW-1133">Transmembrane helix</keyword>
<feature type="domain" description="EGF-like" evidence="10">
    <location>
        <begin position="409"/>
        <end position="445"/>
    </location>
</feature>
<accession>A0A7M7P984</accession>
<feature type="domain" description="EGF-like" evidence="10">
    <location>
        <begin position="242"/>
        <end position="280"/>
    </location>
</feature>
<dbReference type="OMA" id="CACICAR"/>
<dbReference type="FunFam" id="2.10.25.10:FF:000230">
    <property type="entry name" value="Delta-like protein"/>
    <property type="match status" value="1"/>
</dbReference>
<dbReference type="PROSITE" id="PS00022">
    <property type="entry name" value="EGF_1"/>
    <property type="match status" value="11"/>
</dbReference>
<feature type="disulfide bond" evidence="6">
    <location>
        <begin position="87"/>
        <end position="96"/>
    </location>
</feature>
<dbReference type="PROSITE" id="PS01186">
    <property type="entry name" value="EGF_2"/>
    <property type="match status" value="8"/>
</dbReference>
<feature type="disulfide bond" evidence="6">
    <location>
        <begin position="155"/>
        <end position="164"/>
    </location>
</feature>
<feature type="domain" description="EGF-like" evidence="10">
    <location>
        <begin position="131"/>
        <end position="165"/>
    </location>
</feature>
<dbReference type="InterPro" id="IPR001881">
    <property type="entry name" value="EGF-like_Ca-bd_dom"/>
</dbReference>
<dbReference type="PROSITE" id="PS01187">
    <property type="entry name" value="EGF_CA"/>
    <property type="match status" value="1"/>
</dbReference>
<evidence type="ECO:0000256" key="8">
    <source>
        <dbReference type="SAM" id="Phobius"/>
    </source>
</evidence>
<feature type="domain" description="EGF-like" evidence="10">
    <location>
        <begin position="448"/>
        <end position="486"/>
    </location>
</feature>
<dbReference type="GO" id="GO:0042063">
    <property type="term" value="P:gliogenesis"/>
    <property type="evidence" value="ECO:0007669"/>
    <property type="project" value="UniProtKB-ARBA"/>
</dbReference>
<reference evidence="12" key="1">
    <citation type="submission" date="2015-02" db="EMBL/GenBank/DDBJ databases">
        <title>Genome sequencing for Strongylocentrotus purpuratus.</title>
        <authorList>
            <person name="Murali S."/>
            <person name="Liu Y."/>
            <person name="Vee V."/>
            <person name="English A."/>
            <person name="Wang M."/>
            <person name="Skinner E."/>
            <person name="Han Y."/>
            <person name="Muzny D.M."/>
            <person name="Worley K.C."/>
            <person name="Gibbs R.A."/>
        </authorList>
    </citation>
    <scope>NUCLEOTIDE SEQUENCE</scope>
</reference>
<dbReference type="InterPro" id="IPR000152">
    <property type="entry name" value="EGF-type_Asp/Asn_hydroxyl_site"/>
</dbReference>
<feature type="domain" description="EGF-like" evidence="10">
    <location>
        <begin position="166"/>
        <end position="203"/>
    </location>
</feature>
<dbReference type="GO" id="GO:0005509">
    <property type="term" value="F:calcium ion binding"/>
    <property type="evidence" value="ECO:0007669"/>
    <property type="project" value="InterPro"/>
</dbReference>
<feature type="domain" description="EGF-like" evidence="10">
    <location>
        <begin position="567"/>
        <end position="605"/>
    </location>
</feature>
<protein>
    <recommendedName>
        <fullName evidence="10">EGF-like domain-containing protein</fullName>
    </recommendedName>
</protein>
<proteinExistence type="predicted"/>
<evidence type="ECO:0000256" key="2">
    <source>
        <dbReference type="ARBA" id="ARBA00022729"/>
    </source>
</evidence>
<dbReference type="PANTHER" id="PTHR12916">
    <property type="entry name" value="CYTOCHROME C OXIDASE POLYPEPTIDE VIC-2"/>
    <property type="match status" value="1"/>
</dbReference>
<dbReference type="GO" id="GO:0000902">
    <property type="term" value="P:cell morphogenesis"/>
    <property type="evidence" value="ECO:0007669"/>
    <property type="project" value="UniProtKB-ARBA"/>
</dbReference>
<dbReference type="RefSeq" id="XP_030847911.1">
    <property type="nucleotide sequence ID" value="XM_030992051.1"/>
</dbReference>
<dbReference type="Proteomes" id="UP000007110">
    <property type="component" value="Unassembled WGS sequence"/>
</dbReference>
<dbReference type="FunFam" id="2.10.25.10:FF:000012">
    <property type="entry name" value="Delta-like protein"/>
    <property type="match status" value="1"/>
</dbReference>
<keyword evidence="1 6" id="KW-0245">EGF-like domain</keyword>
<organism evidence="11 12">
    <name type="scientific">Strongylocentrotus purpuratus</name>
    <name type="common">Purple sea urchin</name>
    <dbReference type="NCBI Taxonomy" id="7668"/>
    <lineage>
        <taxon>Eukaryota</taxon>
        <taxon>Metazoa</taxon>
        <taxon>Echinodermata</taxon>
        <taxon>Eleutherozoa</taxon>
        <taxon>Echinozoa</taxon>
        <taxon>Echinoidea</taxon>
        <taxon>Euechinoidea</taxon>
        <taxon>Echinacea</taxon>
        <taxon>Camarodonta</taxon>
        <taxon>Echinidea</taxon>
        <taxon>Strongylocentrotidae</taxon>
        <taxon>Strongylocentrotus</taxon>
    </lineage>
</organism>
<feature type="region of interest" description="Disordered" evidence="7">
    <location>
        <begin position="732"/>
        <end position="780"/>
    </location>
</feature>
<evidence type="ECO:0000259" key="10">
    <source>
        <dbReference type="PROSITE" id="PS50026"/>
    </source>
</evidence>
<feature type="domain" description="EGF-like" evidence="10">
    <location>
        <begin position="59"/>
        <end position="97"/>
    </location>
</feature>
<feature type="disulfide bond" evidence="6">
    <location>
        <begin position="229"/>
        <end position="238"/>
    </location>
</feature>
<dbReference type="EnsemblMetazoa" id="XM_030992051">
    <property type="protein sequence ID" value="XP_030847911"/>
    <property type="gene ID" value="LOC763846"/>
</dbReference>
<dbReference type="SMART" id="SM00179">
    <property type="entry name" value="EGF_CA"/>
    <property type="match status" value="10"/>
</dbReference>
<feature type="disulfide bond" evidence="6">
    <location>
        <begin position="315"/>
        <end position="324"/>
    </location>
</feature>
<keyword evidence="5" id="KW-0325">Glycoprotein</keyword>
<evidence type="ECO:0000256" key="5">
    <source>
        <dbReference type="ARBA" id="ARBA00023180"/>
    </source>
</evidence>
<evidence type="ECO:0000313" key="11">
    <source>
        <dbReference type="EnsemblMetazoa" id="XP_030847911"/>
    </source>
</evidence>
<keyword evidence="12" id="KW-1185">Reference proteome</keyword>
<sequence length="797" mass="85769">MQYQRQTILDIRIKILLLVLSLLHVLPVNATSGSSPLDSSWEPSISWSSDSYPSDSDLEWESCAPDTNPCMNGAECMTYDGDIYCFCHWNTSGEFCEIVLEACADFHCLNGGTCGSDGCECPSGYSGYYCEEEDCPDGPCLNYGYCRPNGNRCRCVDDFYGPYCEYRDLCPDTPCENGGMCIVSTLGEYQCHCADGYSGERCETEVCPDQFCQNNGTCVHVNGDNYCNCLVGWEGTNCEMAISTACENLTPCLNGGTCYNVGSNEYTCVCPADFTDTNCGRSVVSDPCVVLVPCDNNGLCLYLGASYDIDFVCVCTAGFTGPFCSEELNPCANFVCFNGGSCFINGYVPYCSCSDGWTGTYCNVSSMTTSNPCETVDPCLNGGVCLSGENGLYCVCTSSWTGIYCESSLVDYCVVEPCLNDGVCISLTTTHTCVCRVGWTETYCQTSLSVACEERTPCENGAICQNEGLDDYSCACGDGWKGTNCEVDVNECVNTGICGQGECINTDGSYECDCFDNWTGDNCDMQLPYCTTNPCLNGGSCVDHAKDLDSYTCNCTTGWNGDQCQTDINECERTSPVCGDSGTCINTDGSFFCDCLEGFGGDLCDVQAASSALSSDQIIIIGAASGGLLLIVIIIVICACICSRNSASKRGNAQDNIDGLGQPRPHGIAHENPAYEPDHTSPSEPPPEYEPMGKFPSPSSTIRLSPDNAYQIPDAGIRSSPSVATNGYLRPMDAGVSPGPEKKEFPGYQNYLTPNADTDSSHYLPMDEGRNSGHAEGDEYHIYEALPDDALYDELKE</sequence>
<keyword evidence="2 9" id="KW-0732">Signal</keyword>
<feature type="domain" description="EGF-like" evidence="10">
    <location>
        <begin position="204"/>
        <end position="239"/>
    </location>
</feature>
<keyword evidence="8" id="KW-0472">Membrane</keyword>
<dbReference type="GO" id="GO:0048666">
    <property type="term" value="P:neuron development"/>
    <property type="evidence" value="ECO:0007669"/>
    <property type="project" value="UniProtKB-ARBA"/>
</dbReference>
<dbReference type="PROSITE" id="PS00010">
    <property type="entry name" value="ASX_HYDROXYL"/>
    <property type="match status" value="2"/>
</dbReference>
<feature type="disulfide bond" evidence="6">
    <location>
        <begin position="514"/>
        <end position="523"/>
    </location>
</feature>
<dbReference type="KEGG" id="spu:763846"/>
<dbReference type="GO" id="GO:0005886">
    <property type="term" value="C:plasma membrane"/>
    <property type="evidence" value="ECO:0000318"/>
    <property type="project" value="GO_Central"/>
</dbReference>
<feature type="chain" id="PRO_5029531173" description="EGF-like domain-containing protein" evidence="9">
    <location>
        <begin position="31"/>
        <end position="797"/>
    </location>
</feature>
<keyword evidence="3" id="KW-0677">Repeat</keyword>
<dbReference type="AlphaFoldDB" id="A0A7M7P984"/>
<feature type="disulfide bond" evidence="6">
    <location>
        <begin position="353"/>
        <end position="362"/>
    </location>
</feature>
<feature type="domain" description="EGF-like" evidence="10">
    <location>
        <begin position="284"/>
        <end position="325"/>
    </location>
</feature>
<dbReference type="SUPFAM" id="SSF57184">
    <property type="entry name" value="Growth factor receptor domain"/>
    <property type="match status" value="1"/>
</dbReference>
<name>A0A7M7P984_STRPU</name>
<feature type="disulfide bond" evidence="6">
    <location>
        <begin position="270"/>
        <end position="279"/>
    </location>
</feature>
<dbReference type="SMART" id="SM00181">
    <property type="entry name" value="EGF"/>
    <property type="match status" value="14"/>
</dbReference>